<name>A0A1R1ELK8_9BACL</name>
<evidence type="ECO:0000256" key="8">
    <source>
        <dbReference type="ARBA" id="ARBA00034617"/>
    </source>
</evidence>
<comment type="similarity">
    <text evidence="1">Belongs to the helicase family. UvrD subfamily.</text>
</comment>
<dbReference type="PANTHER" id="PTHR11070:SF2">
    <property type="entry name" value="ATP-DEPENDENT DNA HELICASE SRS2"/>
    <property type="match status" value="1"/>
</dbReference>
<evidence type="ECO:0000256" key="4">
    <source>
        <dbReference type="ARBA" id="ARBA00022806"/>
    </source>
</evidence>
<comment type="caution">
    <text evidence="14">The sequence shown here is derived from an EMBL/GenBank/DDBJ whole genome shotgun (WGS) entry which is preliminary data.</text>
</comment>
<evidence type="ECO:0000256" key="3">
    <source>
        <dbReference type="ARBA" id="ARBA00022801"/>
    </source>
</evidence>
<evidence type="ECO:0000256" key="5">
    <source>
        <dbReference type="ARBA" id="ARBA00022840"/>
    </source>
</evidence>
<evidence type="ECO:0000256" key="11">
    <source>
        <dbReference type="PROSITE-ProRule" id="PRU00560"/>
    </source>
</evidence>
<keyword evidence="7" id="KW-0413">Isomerase</keyword>
<comment type="catalytic activity">
    <reaction evidence="10">
        <text>ATP + H2O = ADP + phosphate + H(+)</text>
        <dbReference type="Rhea" id="RHEA:13065"/>
        <dbReference type="ChEBI" id="CHEBI:15377"/>
        <dbReference type="ChEBI" id="CHEBI:15378"/>
        <dbReference type="ChEBI" id="CHEBI:30616"/>
        <dbReference type="ChEBI" id="CHEBI:43474"/>
        <dbReference type="ChEBI" id="CHEBI:456216"/>
        <dbReference type="EC" id="5.6.2.4"/>
    </reaction>
</comment>
<dbReference type="EC" id="5.6.2.4" evidence="9"/>
<evidence type="ECO:0000313" key="14">
    <source>
        <dbReference type="EMBL" id="OMF52690.1"/>
    </source>
</evidence>
<dbReference type="PROSITE" id="PS51217">
    <property type="entry name" value="UVRD_HELICASE_CTER"/>
    <property type="match status" value="1"/>
</dbReference>
<evidence type="ECO:0000256" key="1">
    <source>
        <dbReference type="ARBA" id="ARBA00009922"/>
    </source>
</evidence>
<dbReference type="InterPro" id="IPR014017">
    <property type="entry name" value="DNA_helicase_UvrD-like_C"/>
</dbReference>
<keyword evidence="5 11" id="KW-0067">ATP-binding</keyword>
<dbReference type="AlphaFoldDB" id="A0A1R1ELK8"/>
<sequence>MAQPPIHLNVSIHSVPAKVPSSSPVPQARPASLSTSRELVGAGDADAFFFRELERMGILLNAPQIDAVRHGDGPMLALAGAGCGKTTVLAARTAYLIAVRGIPGSRILLVTFTSKAAKEIKERIGRMPGISAAAARAVEARTFHSFGLLLLRQHGYTEQIFGEFTAQHTIMKMILRRLDHTGSYQPETLLAALSAWKMQGMWPADLPEATKEESAVKRILLGYEDWKAQRNQWDFDDILLHARKLLDNPATLKRLQDRFHYLMVDEFQDTNAIQYDLVRRLAEPRHNLAVVGDDDQTIYSFNGARQESILEFDRVYPGTKIVNLNINYRSDSRILGLGSALVRHNRQRRPKELLAAGARGFKPAYLTPATPDEEARWVVQHIQEHVGRDGLDYGDIAILHRTSDSSRAVLEQLLLCGIPFVQFGSAPVFYDQTLIKPLMDHLRLSLTPRRKESLQSVLGPLYVPKEDGMAYIRQQEKLQAKKYPLIHLARWERLQPFQQEAVKERIRFIKSLKSLKPAYAIQEMRRQFYDKYLQAGDPLIYTQYKEMVSDTLEEFESAAGRFDTIEEFVAYADELTARHEKMEAAREERSGSAVQLMTIHRAKGLEFRQVYCIGASEGILPHSSALKKQPPADIKAGQALTDEQQLAAAALEEERRLAYVAVTRAKERLYISSPAYYHGKPSAPSRFLHEAFGILPHQDSPKPVSPKR</sequence>
<dbReference type="InterPro" id="IPR014016">
    <property type="entry name" value="UvrD-like_ATP-bd"/>
</dbReference>
<dbReference type="EMBL" id="MRTP01000006">
    <property type="protein sequence ID" value="OMF52690.1"/>
    <property type="molecule type" value="Genomic_DNA"/>
</dbReference>
<evidence type="ECO:0000313" key="15">
    <source>
        <dbReference type="Proteomes" id="UP000187172"/>
    </source>
</evidence>
<dbReference type="GO" id="GO:0016887">
    <property type="term" value="F:ATP hydrolysis activity"/>
    <property type="evidence" value="ECO:0007669"/>
    <property type="project" value="RHEA"/>
</dbReference>
<dbReference type="GO" id="GO:0005829">
    <property type="term" value="C:cytosol"/>
    <property type="evidence" value="ECO:0007669"/>
    <property type="project" value="TreeGrafter"/>
</dbReference>
<keyword evidence="2 11" id="KW-0547">Nucleotide-binding</keyword>
<dbReference type="Proteomes" id="UP000187172">
    <property type="component" value="Unassembled WGS sequence"/>
</dbReference>
<dbReference type="CDD" id="cd17932">
    <property type="entry name" value="DEXQc_UvrD"/>
    <property type="match status" value="1"/>
</dbReference>
<dbReference type="RefSeq" id="WP_076172863.1">
    <property type="nucleotide sequence ID" value="NZ_MRTP01000006.1"/>
</dbReference>
<dbReference type="Pfam" id="PF13361">
    <property type="entry name" value="UvrD_C"/>
    <property type="match status" value="1"/>
</dbReference>
<gene>
    <name evidence="14" type="ORF">BK138_21695</name>
</gene>
<feature type="domain" description="UvrD-like helicase ATP-binding" evidence="12">
    <location>
        <begin position="58"/>
        <end position="331"/>
    </location>
</feature>
<evidence type="ECO:0000259" key="13">
    <source>
        <dbReference type="PROSITE" id="PS51217"/>
    </source>
</evidence>
<evidence type="ECO:0000256" key="7">
    <source>
        <dbReference type="ARBA" id="ARBA00023235"/>
    </source>
</evidence>
<dbReference type="CDD" id="cd18807">
    <property type="entry name" value="SF1_C_UvrD"/>
    <property type="match status" value="1"/>
</dbReference>
<accession>A0A1R1ELK8</accession>
<evidence type="ECO:0000256" key="10">
    <source>
        <dbReference type="ARBA" id="ARBA00048988"/>
    </source>
</evidence>
<dbReference type="InterPro" id="IPR027417">
    <property type="entry name" value="P-loop_NTPase"/>
</dbReference>
<dbReference type="GO" id="GO:0043138">
    <property type="term" value="F:3'-5' DNA helicase activity"/>
    <property type="evidence" value="ECO:0007669"/>
    <property type="project" value="UniProtKB-EC"/>
</dbReference>
<evidence type="ECO:0000259" key="12">
    <source>
        <dbReference type="PROSITE" id="PS51198"/>
    </source>
</evidence>
<dbReference type="GO" id="GO:0000725">
    <property type="term" value="P:recombinational repair"/>
    <property type="evidence" value="ECO:0007669"/>
    <property type="project" value="TreeGrafter"/>
</dbReference>
<keyword evidence="3 11" id="KW-0378">Hydrolase</keyword>
<feature type="domain" description="UvrD-like helicase C-terminal" evidence="13">
    <location>
        <begin position="332"/>
        <end position="604"/>
    </location>
</feature>
<dbReference type="GO" id="GO:0003677">
    <property type="term" value="F:DNA binding"/>
    <property type="evidence" value="ECO:0007669"/>
    <property type="project" value="UniProtKB-KW"/>
</dbReference>
<reference evidence="14 15" key="1">
    <citation type="submission" date="2016-11" db="EMBL/GenBank/DDBJ databases">
        <title>Paenibacillus species isolates.</title>
        <authorList>
            <person name="Beno S.M."/>
        </authorList>
    </citation>
    <scope>NUCLEOTIDE SEQUENCE [LARGE SCALE GENOMIC DNA]</scope>
    <source>
        <strain evidence="14 15">FSL R5-0378</strain>
    </source>
</reference>
<dbReference type="PROSITE" id="PS51198">
    <property type="entry name" value="UVRD_HELICASE_ATP_BIND"/>
    <property type="match status" value="1"/>
</dbReference>
<dbReference type="GO" id="GO:0005524">
    <property type="term" value="F:ATP binding"/>
    <property type="evidence" value="ECO:0007669"/>
    <property type="project" value="UniProtKB-UniRule"/>
</dbReference>
<comment type="catalytic activity">
    <reaction evidence="8">
        <text>Couples ATP hydrolysis with the unwinding of duplex DNA by translocating in the 3'-5' direction.</text>
        <dbReference type="EC" id="5.6.2.4"/>
    </reaction>
</comment>
<dbReference type="Gene3D" id="3.40.50.300">
    <property type="entry name" value="P-loop containing nucleotide triphosphate hydrolases"/>
    <property type="match status" value="2"/>
</dbReference>
<dbReference type="Gene3D" id="1.10.10.160">
    <property type="match status" value="1"/>
</dbReference>
<evidence type="ECO:0000256" key="6">
    <source>
        <dbReference type="ARBA" id="ARBA00023125"/>
    </source>
</evidence>
<dbReference type="InterPro" id="IPR000212">
    <property type="entry name" value="DNA_helicase_UvrD/REP"/>
</dbReference>
<feature type="binding site" evidence="11">
    <location>
        <begin position="79"/>
        <end position="86"/>
    </location>
    <ligand>
        <name>ATP</name>
        <dbReference type="ChEBI" id="CHEBI:30616"/>
    </ligand>
</feature>
<dbReference type="GO" id="GO:0033202">
    <property type="term" value="C:DNA helicase complex"/>
    <property type="evidence" value="ECO:0007669"/>
    <property type="project" value="TreeGrafter"/>
</dbReference>
<dbReference type="Pfam" id="PF00580">
    <property type="entry name" value="UvrD-helicase"/>
    <property type="match status" value="1"/>
</dbReference>
<organism evidence="14 15">
    <name type="scientific">Paenibacillus rhizosphaerae</name>
    <dbReference type="NCBI Taxonomy" id="297318"/>
    <lineage>
        <taxon>Bacteria</taxon>
        <taxon>Bacillati</taxon>
        <taxon>Bacillota</taxon>
        <taxon>Bacilli</taxon>
        <taxon>Bacillales</taxon>
        <taxon>Paenibacillaceae</taxon>
        <taxon>Paenibacillus</taxon>
    </lineage>
</organism>
<keyword evidence="15" id="KW-1185">Reference proteome</keyword>
<keyword evidence="6" id="KW-0238">DNA-binding</keyword>
<dbReference type="PANTHER" id="PTHR11070">
    <property type="entry name" value="UVRD / RECB / PCRA DNA HELICASE FAMILY MEMBER"/>
    <property type="match status" value="1"/>
</dbReference>
<keyword evidence="4 11" id="KW-0347">Helicase</keyword>
<evidence type="ECO:0000256" key="9">
    <source>
        <dbReference type="ARBA" id="ARBA00034808"/>
    </source>
</evidence>
<evidence type="ECO:0000256" key="2">
    <source>
        <dbReference type="ARBA" id="ARBA00022741"/>
    </source>
</evidence>
<protein>
    <recommendedName>
        <fullName evidence="9">DNA 3'-5' helicase</fullName>
        <ecNumber evidence="9">5.6.2.4</ecNumber>
    </recommendedName>
</protein>
<dbReference type="Gene3D" id="1.10.486.10">
    <property type="entry name" value="PCRA, domain 4"/>
    <property type="match status" value="1"/>
</dbReference>
<proteinExistence type="inferred from homology"/>
<dbReference type="SUPFAM" id="SSF52540">
    <property type="entry name" value="P-loop containing nucleoside triphosphate hydrolases"/>
    <property type="match status" value="1"/>
</dbReference>
<dbReference type="InterPro" id="IPR013986">
    <property type="entry name" value="DExx_box_DNA_helicase_dom_sf"/>
</dbReference>
<dbReference type="STRING" id="297318.BK138_21695"/>